<dbReference type="InterPro" id="IPR036770">
    <property type="entry name" value="Ankyrin_rpt-contain_sf"/>
</dbReference>
<evidence type="ECO:0000313" key="5">
    <source>
        <dbReference type="Proteomes" id="UP000253551"/>
    </source>
</evidence>
<dbReference type="PRINTS" id="PR01415">
    <property type="entry name" value="ANKYRIN"/>
</dbReference>
<dbReference type="PROSITE" id="PS50297">
    <property type="entry name" value="ANK_REP_REGION"/>
    <property type="match status" value="1"/>
</dbReference>
<sequence>MLAACRNDQDEMLEDVLKEGEFNINHTDGLGDTACHYAAQFGALNCLEMLVRVPGLKLDKKNNKQGNTPLHMAVQYEDDPEVALDIVDLLLNSGADPRIRNNAGSTARDYIPGGNEDMKDLIDQAIAGYTMNEVDYDNDDEEDFIEE</sequence>
<evidence type="ECO:0000256" key="3">
    <source>
        <dbReference type="PROSITE-ProRule" id="PRU00023"/>
    </source>
</evidence>
<dbReference type="EMBL" id="PJQM01000529">
    <property type="protein sequence ID" value="RCI04947.1"/>
    <property type="molecule type" value="Genomic_DNA"/>
</dbReference>
<evidence type="ECO:0000256" key="2">
    <source>
        <dbReference type="ARBA" id="ARBA00023043"/>
    </source>
</evidence>
<dbReference type="SMART" id="SM00248">
    <property type="entry name" value="ANK"/>
    <property type="match status" value="2"/>
</dbReference>
<dbReference type="PROSITE" id="PS50088">
    <property type="entry name" value="ANK_REPEAT"/>
    <property type="match status" value="1"/>
</dbReference>
<comment type="caution">
    <text evidence="4">The sequence shown here is derived from an EMBL/GenBank/DDBJ whole genome shotgun (WGS) entry which is preliminary data.</text>
</comment>
<dbReference type="SUPFAM" id="SSF48403">
    <property type="entry name" value="Ankyrin repeat"/>
    <property type="match status" value="1"/>
</dbReference>
<dbReference type="Proteomes" id="UP000253551">
    <property type="component" value="Unassembled WGS sequence"/>
</dbReference>
<evidence type="ECO:0000256" key="1">
    <source>
        <dbReference type="ARBA" id="ARBA00022737"/>
    </source>
</evidence>
<name>A0A367KS31_RHIST</name>
<keyword evidence="2 3" id="KW-0040">ANK repeat</keyword>
<keyword evidence="1" id="KW-0677">Repeat</keyword>
<dbReference type="Pfam" id="PF12796">
    <property type="entry name" value="Ank_2"/>
    <property type="match status" value="1"/>
</dbReference>
<proteinExistence type="predicted"/>
<keyword evidence="5" id="KW-1185">Reference proteome</keyword>
<accession>A0A367KS31</accession>
<reference evidence="4 5" key="1">
    <citation type="journal article" date="2018" name="G3 (Bethesda)">
        <title>Phylogenetic and Phylogenomic Definition of Rhizopus Species.</title>
        <authorList>
            <person name="Gryganskyi A.P."/>
            <person name="Golan J."/>
            <person name="Dolatabadi S."/>
            <person name="Mondo S."/>
            <person name="Robb S."/>
            <person name="Idnurm A."/>
            <person name="Muszewska A."/>
            <person name="Steczkiewicz K."/>
            <person name="Masonjones S."/>
            <person name="Liao H.L."/>
            <person name="Gajdeczka M.T."/>
            <person name="Anike F."/>
            <person name="Vuek A."/>
            <person name="Anishchenko I.M."/>
            <person name="Voigt K."/>
            <person name="de Hoog G.S."/>
            <person name="Smith M.E."/>
            <person name="Heitman J."/>
            <person name="Vilgalys R."/>
            <person name="Stajich J.E."/>
        </authorList>
    </citation>
    <scope>NUCLEOTIDE SEQUENCE [LARGE SCALE GENOMIC DNA]</scope>
    <source>
        <strain evidence="4 5">LSU 92-RS-03</strain>
    </source>
</reference>
<organism evidence="4 5">
    <name type="scientific">Rhizopus stolonifer</name>
    <name type="common">Rhizopus nigricans</name>
    <dbReference type="NCBI Taxonomy" id="4846"/>
    <lineage>
        <taxon>Eukaryota</taxon>
        <taxon>Fungi</taxon>
        <taxon>Fungi incertae sedis</taxon>
        <taxon>Mucoromycota</taxon>
        <taxon>Mucoromycotina</taxon>
        <taxon>Mucoromycetes</taxon>
        <taxon>Mucorales</taxon>
        <taxon>Mucorineae</taxon>
        <taxon>Rhizopodaceae</taxon>
        <taxon>Rhizopus</taxon>
    </lineage>
</organism>
<feature type="repeat" description="ANK" evidence="3">
    <location>
        <begin position="65"/>
        <end position="102"/>
    </location>
</feature>
<gene>
    <name evidence="4" type="ORF">CU098_012420</name>
</gene>
<dbReference type="Gene3D" id="1.25.40.20">
    <property type="entry name" value="Ankyrin repeat-containing domain"/>
    <property type="match status" value="1"/>
</dbReference>
<evidence type="ECO:0000313" key="4">
    <source>
        <dbReference type="EMBL" id="RCI04947.1"/>
    </source>
</evidence>
<dbReference type="STRING" id="4846.A0A367KS31"/>
<dbReference type="OrthoDB" id="9995210at2759"/>
<dbReference type="PANTHER" id="PTHR24173:SF74">
    <property type="entry name" value="ANKYRIN REPEAT DOMAIN-CONTAINING PROTEIN 16"/>
    <property type="match status" value="1"/>
</dbReference>
<dbReference type="PANTHER" id="PTHR24173">
    <property type="entry name" value="ANKYRIN REPEAT CONTAINING"/>
    <property type="match status" value="1"/>
</dbReference>
<protein>
    <submittedName>
        <fullName evidence="4">Uncharacterized protein</fullName>
    </submittedName>
</protein>
<dbReference type="AlphaFoldDB" id="A0A367KS31"/>
<dbReference type="InterPro" id="IPR002110">
    <property type="entry name" value="Ankyrin_rpt"/>
</dbReference>